<dbReference type="Pfam" id="PF17766">
    <property type="entry name" value="fn3_6"/>
    <property type="match status" value="1"/>
</dbReference>
<keyword evidence="8" id="KW-0645">Protease</keyword>
<feature type="domain" description="Subtilisin-like protease fibronectin type-III" evidence="7">
    <location>
        <begin position="334"/>
        <end position="429"/>
    </location>
</feature>
<comment type="subcellular location">
    <subcellularLocation>
        <location evidence="1">Secreted</location>
    </subcellularLocation>
</comment>
<keyword evidence="9" id="KW-1185">Reference proteome</keyword>
<evidence type="ECO:0000256" key="2">
    <source>
        <dbReference type="ARBA" id="ARBA00011073"/>
    </source>
</evidence>
<dbReference type="PROSITE" id="PS51892">
    <property type="entry name" value="SUBTILASE"/>
    <property type="match status" value="1"/>
</dbReference>
<dbReference type="Gene3D" id="2.60.40.2310">
    <property type="match status" value="1"/>
</dbReference>
<evidence type="ECO:0000256" key="3">
    <source>
        <dbReference type="ARBA" id="ARBA00022729"/>
    </source>
</evidence>
<protein>
    <submittedName>
        <fullName evidence="8">Subtilisin-like protease</fullName>
    </submittedName>
</protein>
<keyword evidence="8" id="KW-0378">Hydrolase</keyword>
<dbReference type="PANTHER" id="PTHR10795">
    <property type="entry name" value="PROPROTEIN CONVERTASE SUBTILISIN/KEXIN"/>
    <property type="match status" value="1"/>
</dbReference>
<evidence type="ECO:0000313" key="8">
    <source>
        <dbReference type="EMBL" id="KAF5741784.1"/>
    </source>
</evidence>
<dbReference type="FunFam" id="2.60.40.2310:FF:000002">
    <property type="entry name" value="p69E protein-like"/>
    <property type="match status" value="1"/>
</dbReference>
<dbReference type="SUPFAM" id="SSF52743">
    <property type="entry name" value="Subtilisin-like"/>
    <property type="match status" value="2"/>
</dbReference>
<dbReference type="InParanoid" id="A0A7J7D638"/>
<dbReference type="Gene3D" id="3.40.50.200">
    <property type="entry name" value="Peptidase S8/S53 domain"/>
    <property type="match status" value="2"/>
</dbReference>
<dbReference type="InterPro" id="IPR000209">
    <property type="entry name" value="Peptidase_S8/S53_dom"/>
</dbReference>
<dbReference type="InterPro" id="IPR010259">
    <property type="entry name" value="S8pro/Inhibitor_I9"/>
</dbReference>
<dbReference type="Proteomes" id="UP000593562">
    <property type="component" value="Unassembled WGS sequence"/>
</dbReference>
<dbReference type="EMBL" id="JAAARO010000010">
    <property type="protein sequence ID" value="KAF5741784.1"/>
    <property type="molecule type" value="Genomic_DNA"/>
</dbReference>
<feature type="domain" description="Inhibitor I9" evidence="6">
    <location>
        <begin position="32"/>
        <end position="80"/>
    </location>
</feature>
<reference evidence="8 9" key="1">
    <citation type="journal article" date="2020" name="Nat. Commun.">
        <title>Genome of Tripterygium wilfordii and identification of cytochrome P450 involved in triptolide biosynthesis.</title>
        <authorList>
            <person name="Tu L."/>
            <person name="Su P."/>
            <person name="Zhang Z."/>
            <person name="Gao L."/>
            <person name="Wang J."/>
            <person name="Hu T."/>
            <person name="Zhou J."/>
            <person name="Zhang Y."/>
            <person name="Zhao Y."/>
            <person name="Liu Y."/>
            <person name="Song Y."/>
            <person name="Tong Y."/>
            <person name="Lu Y."/>
            <person name="Yang J."/>
            <person name="Xu C."/>
            <person name="Jia M."/>
            <person name="Peters R.J."/>
            <person name="Huang L."/>
            <person name="Gao W."/>
        </authorList>
    </citation>
    <scope>NUCLEOTIDE SEQUENCE [LARGE SCALE GENOMIC DNA]</scope>
    <source>
        <strain evidence="9">cv. XIE 37</strain>
        <tissue evidence="8">Leaf</tissue>
    </source>
</reference>
<dbReference type="InterPro" id="IPR036852">
    <property type="entry name" value="Peptidase_S8/S53_dom_sf"/>
</dbReference>
<gene>
    <name evidence="8" type="ORF">HS088_TW10G00790</name>
</gene>
<evidence type="ECO:0000256" key="1">
    <source>
        <dbReference type="ARBA" id="ARBA00004613"/>
    </source>
</evidence>
<name>A0A7J7D638_TRIWF</name>
<evidence type="ECO:0000259" key="6">
    <source>
        <dbReference type="Pfam" id="PF05922"/>
    </source>
</evidence>
<dbReference type="Pfam" id="PF00082">
    <property type="entry name" value="Peptidase_S8"/>
    <property type="match status" value="1"/>
</dbReference>
<organism evidence="8 9">
    <name type="scientific">Tripterygium wilfordii</name>
    <name type="common">Thunder God vine</name>
    <dbReference type="NCBI Taxonomy" id="458696"/>
    <lineage>
        <taxon>Eukaryota</taxon>
        <taxon>Viridiplantae</taxon>
        <taxon>Streptophyta</taxon>
        <taxon>Embryophyta</taxon>
        <taxon>Tracheophyta</taxon>
        <taxon>Spermatophyta</taxon>
        <taxon>Magnoliopsida</taxon>
        <taxon>eudicotyledons</taxon>
        <taxon>Gunneridae</taxon>
        <taxon>Pentapetalae</taxon>
        <taxon>rosids</taxon>
        <taxon>fabids</taxon>
        <taxon>Celastrales</taxon>
        <taxon>Celastraceae</taxon>
        <taxon>Tripterygium</taxon>
    </lineage>
</organism>
<evidence type="ECO:0000313" key="9">
    <source>
        <dbReference type="Proteomes" id="UP000593562"/>
    </source>
</evidence>
<dbReference type="InterPro" id="IPR041469">
    <property type="entry name" value="Subtilisin-like_FN3"/>
</dbReference>
<comment type="caution">
    <text evidence="8">The sequence shown here is derived from an EMBL/GenBank/DDBJ whole genome shotgun (WGS) entry which is preliminary data.</text>
</comment>
<dbReference type="AlphaFoldDB" id="A0A7J7D638"/>
<dbReference type="GO" id="GO:0006508">
    <property type="term" value="P:proteolysis"/>
    <property type="evidence" value="ECO:0007669"/>
    <property type="project" value="UniProtKB-KW"/>
</dbReference>
<dbReference type="Pfam" id="PF05922">
    <property type="entry name" value="Inhibitor_I9"/>
    <property type="match status" value="1"/>
</dbReference>
<dbReference type="GO" id="GO:0004252">
    <property type="term" value="F:serine-type endopeptidase activity"/>
    <property type="evidence" value="ECO:0007669"/>
    <property type="project" value="InterPro"/>
</dbReference>
<evidence type="ECO:0000259" key="5">
    <source>
        <dbReference type="Pfam" id="PF00082"/>
    </source>
</evidence>
<comment type="similarity">
    <text evidence="2 4">Belongs to the peptidase S8 family.</text>
</comment>
<evidence type="ECO:0000259" key="7">
    <source>
        <dbReference type="Pfam" id="PF17766"/>
    </source>
</evidence>
<dbReference type="Gene3D" id="3.30.70.80">
    <property type="entry name" value="Peptidase S8 propeptide/proteinase inhibitor I9"/>
    <property type="match status" value="1"/>
</dbReference>
<proteinExistence type="inferred from homology"/>
<accession>A0A7J7D638</accession>
<feature type="domain" description="Peptidase S8/S53" evidence="5">
    <location>
        <begin position="171"/>
        <end position="281"/>
    </location>
</feature>
<sequence>MMEGVLRSDSLVYKERAFDLLQEMSIWVSFNTKKAKDAIFYHYTRNINGFAAMLHEEEAIEIQKHPDVISVFQSNERKLQTTRSWGFLGLETKSGEVPRSSVWNKSRFGEDVIIANLDSGVWPQRASFRDEGYGPVPLRWKGRCEEDKTDNPIQCNKYPNLQLEKVRAPIMADFSSRGPNMVQPAILKPDITAPGVDILAAYSAYPRAISGGEVFRIRNGTSVSCSHVTGIVGLIRALYPDWSPAAIKSAIMTSATKKDNTNAFIQNESQRNATPFDYGAGHVHPSRAADPGLVYDLTANDYLNFLCAHGYNQSIIRRFSDRPFTCPTFFSVANLNYPSLTIPDLQGRITVSRTVKNVGTPGKYSVIIKEPTGVSVYVNPRTLHFKETGEEKTFNVTLEVKADNNSSDYAFGYFTWLDGKHYVRSIIVVKLKL</sequence>
<dbReference type="InterPro" id="IPR045051">
    <property type="entry name" value="SBT"/>
</dbReference>
<dbReference type="InterPro" id="IPR037045">
    <property type="entry name" value="S8pro/Inhibitor_I9_sf"/>
</dbReference>
<dbReference type="GO" id="GO:0005576">
    <property type="term" value="C:extracellular region"/>
    <property type="evidence" value="ECO:0007669"/>
    <property type="project" value="UniProtKB-SubCell"/>
</dbReference>
<keyword evidence="3" id="KW-0732">Signal</keyword>
<comment type="caution">
    <text evidence="4">Lacks conserved residue(s) required for the propagation of feature annotation.</text>
</comment>
<evidence type="ECO:0000256" key="4">
    <source>
        <dbReference type="PROSITE-ProRule" id="PRU01240"/>
    </source>
</evidence>